<reference evidence="18 19" key="2">
    <citation type="submission" date="2025-05" db="UniProtKB">
        <authorList>
            <consortium name="RefSeq"/>
        </authorList>
    </citation>
    <scope>IDENTIFICATION</scope>
    <source>
        <strain evidence="18 19">Aabys</strain>
        <tissue evidence="18 19">Whole body</tissue>
    </source>
</reference>
<evidence type="ECO:0000313" key="17">
    <source>
        <dbReference type="Proteomes" id="UP001652621"/>
    </source>
</evidence>
<dbReference type="GO" id="GO:0072091">
    <property type="term" value="P:regulation of stem cell proliferation"/>
    <property type="evidence" value="ECO:0007669"/>
    <property type="project" value="UniProtKB-ARBA"/>
</dbReference>
<feature type="region of interest" description="Disordered" evidence="14">
    <location>
        <begin position="345"/>
        <end position="368"/>
    </location>
</feature>
<sequence>MPNTTDTRTTTSPGDDLGSTDEVKIFKDEGDREDETVSSENLLEEKSSLIDLTEIADKCSDIQSKSASSPIFNKTESRTQDFNMTYLVPYSYSNSSATGLPVSVANKLGLRCFLSQTGEHFTSPPPAHCGIQPYHLDAKAMGITRTSIYPLPSSQYPYTILSPEITQVTAWRTPSVYSATNFQSTYHTSLSSEISNNLSLRFSSNVLPPVHTSPYHVIGPQTEVERVINNYNEKDVTTTSHNNMEYKNKKHQHIQKRPQDVPSDKKKPHIKKPLNAFMLYMKEMRAKVVAECTLKESAAINQILGRRWHELSREEQAKYYEKARHERQLHMELYPGWSARDNYGYVSKKKKRKRNNNSIESSKSIKKS</sequence>
<comment type="subunit">
    <text evidence="11">Binds to the beta-catenin homolog arm or to gro.</text>
</comment>
<dbReference type="Proteomes" id="UP001652621">
    <property type="component" value="Unplaced"/>
</dbReference>
<evidence type="ECO:0000313" key="22">
    <source>
        <dbReference type="RefSeq" id="XP_058980895.1"/>
    </source>
</evidence>
<comment type="subcellular location">
    <subcellularLocation>
        <location evidence="1">Nucleus</location>
    </subcellularLocation>
</comment>
<evidence type="ECO:0000313" key="20">
    <source>
        <dbReference type="RefSeq" id="XP_058980893.1"/>
    </source>
</evidence>
<evidence type="ECO:0000256" key="8">
    <source>
        <dbReference type="ARBA" id="ARBA00023163"/>
    </source>
</evidence>
<dbReference type="VEuPathDB" id="VectorBase:MDOMA2_011461"/>
<gene>
    <name evidence="16" type="primary">101897873</name>
    <name evidence="18 19 20 21 22 23" type="synonym">LOC101891022</name>
</gene>
<dbReference type="Gene3D" id="4.10.900.10">
    <property type="entry name" value="TCF3-CBD (Catenin binding domain)"/>
    <property type="match status" value="1"/>
</dbReference>
<dbReference type="GO" id="GO:0000785">
    <property type="term" value="C:chromatin"/>
    <property type="evidence" value="ECO:0007669"/>
    <property type="project" value="TreeGrafter"/>
</dbReference>
<evidence type="ECO:0000256" key="6">
    <source>
        <dbReference type="ARBA" id="ARBA00023125"/>
    </source>
</evidence>
<dbReference type="RefSeq" id="XP_058980891.1">
    <property type="nucleotide sequence ID" value="XM_059124908.1"/>
</dbReference>
<evidence type="ECO:0000256" key="14">
    <source>
        <dbReference type="SAM" id="MobiDB-lite"/>
    </source>
</evidence>
<dbReference type="RefSeq" id="XP_058980894.1">
    <property type="nucleotide sequence ID" value="XM_059124911.1"/>
</dbReference>
<dbReference type="CDD" id="cd21996">
    <property type="entry name" value="HMG-box_TCF7-like"/>
    <property type="match status" value="1"/>
</dbReference>
<dbReference type="InterPro" id="IPR009071">
    <property type="entry name" value="HMG_box_dom"/>
</dbReference>
<evidence type="ECO:0000313" key="23">
    <source>
        <dbReference type="RefSeq" id="XP_058980896.1"/>
    </source>
</evidence>
<dbReference type="GO" id="GO:0060070">
    <property type="term" value="P:canonical Wnt signaling pathway"/>
    <property type="evidence" value="ECO:0007669"/>
    <property type="project" value="TreeGrafter"/>
</dbReference>
<dbReference type="GO" id="GO:0001222">
    <property type="term" value="F:transcription corepressor binding"/>
    <property type="evidence" value="ECO:0007669"/>
    <property type="project" value="UniProtKB-ARBA"/>
</dbReference>
<protein>
    <recommendedName>
        <fullName evidence="12">dTCF</fullName>
    </recommendedName>
</protein>
<keyword evidence="4" id="KW-0217">Developmental protein</keyword>
<dbReference type="VEuPathDB" id="VectorBase:MDOA005692"/>
<dbReference type="InterPro" id="IPR024940">
    <property type="entry name" value="TCF/LEF"/>
</dbReference>
<evidence type="ECO:0000256" key="9">
    <source>
        <dbReference type="ARBA" id="ARBA00023242"/>
    </source>
</evidence>
<keyword evidence="8" id="KW-0804">Transcription</keyword>
<evidence type="ECO:0000313" key="19">
    <source>
        <dbReference type="RefSeq" id="XP_058980892.1"/>
    </source>
</evidence>
<dbReference type="eggNOG" id="KOG3248">
    <property type="taxonomic scope" value="Eukaryota"/>
</dbReference>
<feature type="DNA-binding region" description="HMG box" evidence="13">
    <location>
        <begin position="270"/>
        <end position="338"/>
    </location>
</feature>
<evidence type="ECO:0000256" key="13">
    <source>
        <dbReference type="PROSITE-ProRule" id="PRU00267"/>
    </source>
</evidence>
<feature type="compositionally biased region" description="Basic and acidic residues" evidence="14">
    <location>
        <begin position="21"/>
        <end position="30"/>
    </location>
</feature>
<dbReference type="PANTHER" id="PTHR10373">
    <property type="entry name" value="TRANSCRIPTION FACTOR 7 FAMILY MEMBER"/>
    <property type="match status" value="1"/>
</dbReference>
<keyword evidence="4" id="KW-0709">Segmentation polarity protein</keyword>
<evidence type="ECO:0000313" key="16">
    <source>
        <dbReference type="EnsemblMetazoa" id="MDOA005692-PA"/>
    </source>
</evidence>
<dbReference type="GO" id="GO:0007435">
    <property type="term" value="P:salivary gland morphogenesis"/>
    <property type="evidence" value="ECO:0007669"/>
    <property type="project" value="UniProtKB-ARBA"/>
</dbReference>
<dbReference type="SUPFAM" id="SSF47095">
    <property type="entry name" value="HMG-box"/>
    <property type="match status" value="1"/>
</dbReference>
<feature type="compositionally biased region" description="Low complexity" evidence="14">
    <location>
        <begin position="1"/>
        <end position="11"/>
    </location>
</feature>
<dbReference type="RefSeq" id="XP_058980892.1">
    <property type="nucleotide sequence ID" value="XM_059124909.1"/>
</dbReference>
<dbReference type="SMART" id="SM00398">
    <property type="entry name" value="HMG"/>
    <property type="match status" value="1"/>
</dbReference>
<accession>A0A1I8MJW6</accession>
<evidence type="ECO:0000256" key="11">
    <source>
        <dbReference type="ARBA" id="ARBA00061799"/>
    </source>
</evidence>
<dbReference type="STRING" id="7370.A0A1I8MJW6"/>
<evidence type="ECO:0000256" key="3">
    <source>
        <dbReference type="ARBA" id="ARBA00022687"/>
    </source>
</evidence>
<dbReference type="GO" id="GO:0007476">
    <property type="term" value="P:imaginal disc-derived wing morphogenesis"/>
    <property type="evidence" value="ECO:0007669"/>
    <property type="project" value="UniProtKB-ARBA"/>
</dbReference>
<dbReference type="RefSeq" id="XP_058980895.1">
    <property type="nucleotide sequence ID" value="XM_059124912.1"/>
</dbReference>
<evidence type="ECO:0000256" key="2">
    <source>
        <dbReference type="ARBA" id="ARBA00006569"/>
    </source>
</evidence>
<keyword evidence="7" id="KW-0010">Activator</keyword>
<dbReference type="GO" id="GO:0019900">
    <property type="term" value="F:kinase binding"/>
    <property type="evidence" value="ECO:0007669"/>
    <property type="project" value="UniProtKB-ARBA"/>
</dbReference>
<comment type="function">
    <text evidence="10">Segment polarity protein. Functions together with arm to transduce the Wingless (Wg) signal in embryos and in developing adult tissues. Acts as a transcriptional activator, but in the absence of arm, it binds to gro and acts as a transcriptional repressor of wg-responsive genes.</text>
</comment>
<feature type="region of interest" description="Disordered" evidence="14">
    <location>
        <begin position="1"/>
        <end position="42"/>
    </location>
</feature>
<comment type="similarity">
    <text evidence="2">Belongs to the TCF/LEF family.</text>
</comment>
<dbReference type="PROSITE" id="PS50118">
    <property type="entry name" value="HMG_BOX_2"/>
    <property type="match status" value="1"/>
</dbReference>
<dbReference type="FunFam" id="1.10.30.10:FF:000001">
    <property type="entry name" value="transcription factor 7 isoform X2"/>
    <property type="match status" value="1"/>
</dbReference>
<dbReference type="GO" id="GO:0010628">
    <property type="term" value="P:positive regulation of gene expression"/>
    <property type="evidence" value="ECO:0007669"/>
    <property type="project" value="UniProtKB-ARBA"/>
</dbReference>
<dbReference type="FunFam" id="4.10.900.10:FF:000011">
    <property type="entry name" value="Pangolin, isoform Q"/>
    <property type="match status" value="1"/>
</dbReference>
<feature type="region of interest" description="Disordered" evidence="14">
    <location>
        <begin position="247"/>
        <end position="268"/>
    </location>
</feature>
<keyword evidence="3" id="KW-0879">Wnt signaling pathway</keyword>
<dbReference type="InterPro" id="IPR027397">
    <property type="entry name" value="Catenin-bd_sf"/>
</dbReference>
<evidence type="ECO:0000256" key="5">
    <source>
        <dbReference type="ARBA" id="ARBA00023015"/>
    </source>
</evidence>
<dbReference type="PANTHER" id="PTHR10373:SF38">
    <property type="entry name" value="PROTEIN PANGOLIN, ISOFORM J"/>
    <property type="match status" value="1"/>
</dbReference>
<reference evidence="16" key="1">
    <citation type="submission" date="2020-05" db="UniProtKB">
        <authorList>
            <consortium name="EnsemblMetazoa"/>
        </authorList>
    </citation>
    <scope>IDENTIFICATION</scope>
    <source>
        <strain evidence="16">Aabys</strain>
    </source>
</reference>
<dbReference type="GO" id="GO:0001228">
    <property type="term" value="F:DNA-binding transcription activator activity, RNA polymerase II-specific"/>
    <property type="evidence" value="ECO:0007669"/>
    <property type="project" value="UniProtKB-ARBA"/>
</dbReference>
<dbReference type="OrthoDB" id="2307332at2759"/>
<evidence type="ECO:0000313" key="18">
    <source>
        <dbReference type="RefSeq" id="XP_058980891.1"/>
    </source>
</evidence>
<dbReference type="RefSeq" id="XP_058980893.1">
    <property type="nucleotide sequence ID" value="XM_059124910.1"/>
</dbReference>
<dbReference type="InterPro" id="IPR036910">
    <property type="entry name" value="HMG_box_dom_sf"/>
</dbReference>
<name>A0A1I8MJW6_MUSDO</name>
<evidence type="ECO:0000256" key="4">
    <source>
        <dbReference type="ARBA" id="ARBA00022716"/>
    </source>
</evidence>
<dbReference type="InterPro" id="IPR013558">
    <property type="entry name" value="CTNNB1-bd_N"/>
</dbReference>
<dbReference type="Pfam" id="PF08347">
    <property type="entry name" value="CTNNB1_binding"/>
    <property type="match status" value="1"/>
</dbReference>
<dbReference type="RefSeq" id="XP_058980896.1">
    <property type="nucleotide sequence ID" value="XM_059124913.1"/>
</dbReference>
<dbReference type="Pfam" id="PF00505">
    <property type="entry name" value="HMG_box"/>
    <property type="match status" value="1"/>
</dbReference>
<evidence type="ECO:0000313" key="21">
    <source>
        <dbReference type="RefSeq" id="XP_058980894.1"/>
    </source>
</evidence>
<dbReference type="AlphaFoldDB" id="A0A1I8MJW6"/>
<evidence type="ECO:0000256" key="1">
    <source>
        <dbReference type="ARBA" id="ARBA00004123"/>
    </source>
</evidence>
<dbReference type="GO" id="GO:0035277">
    <property type="term" value="P:spiracle morphogenesis, open tracheal system"/>
    <property type="evidence" value="ECO:0007669"/>
    <property type="project" value="UniProtKB-ARBA"/>
</dbReference>
<evidence type="ECO:0000256" key="12">
    <source>
        <dbReference type="ARBA" id="ARBA00080285"/>
    </source>
</evidence>
<organism evidence="16">
    <name type="scientific">Musca domestica</name>
    <name type="common">House fly</name>
    <dbReference type="NCBI Taxonomy" id="7370"/>
    <lineage>
        <taxon>Eukaryota</taxon>
        <taxon>Metazoa</taxon>
        <taxon>Ecdysozoa</taxon>
        <taxon>Arthropoda</taxon>
        <taxon>Hexapoda</taxon>
        <taxon>Insecta</taxon>
        <taxon>Pterygota</taxon>
        <taxon>Neoptera</taxon>
        <taxon>Endopterygota</taxon>
        <taxon>Diptera</taxon>
        <taxon>Brachycera</taxon>
        <taxon>Muscomorpha</taxon>
        <taxon>Muscoidea</taxon>
        <taxon>Muscidae</taxon>
        <taxon>Musca</taxon>
    </lineage>
</organism>
<feature type="domain" description="HMG box" evidence="15">
    <location>
        <begin position="270"/>
        <end position="338"/>
    </location>
</feature>
<keyword evidence="5" id="KW-0805">Transcription regulation</keyword>
<dbReference type="GO" id="GO:0007367">
    <property type="term" value="P:segment polarity determination"/>
    <property type="evidence" value="ECO:0007669"/>
    <property type="project" value="UniProtKB-KW"/>
</dbReference>
<keyword evidence="9 13" id="KW-0539">Nucleus</keyword>
<keyword evidence="6 13" id="KW-0238">DNA-binding</keyword>
<dbReference type="EnsemblMetazoa" id="MDOA005692-RA">
    <property type="protein sequence ID" value="MDOA005692-PA"/>
    <property type="gene ID" value="MDOA005692"/>
</dbReference>
<evidence type="ECO:0000256" key="10">
    <source>
        <dbReference type="ARBA" id="ARBA00053480"/>
    </source>
</evidence>
<dbReference type="GO" id="GO:1990907">
    <property type="term" value="C:beta-catenin-TCF complex"/>
    <property type="evidence" value="ECO:0007669"/>
    <property type="project" value="TreeGrafter"/>
</dbReference>
<evidence type="ECO:0000259" key="15">
    <source>
        <dbReference type="PROSITE" id="PS50118"/>
    </source>
</evidence>
<dbReference type="GO" id="GO:0000978">
    <property type="term" value="F:RNA polymerase II cis-regulatory region sequence-specific DNA binding"/>
    <property type="evidence" value="ECO:0007669"/>
    <property type="project" value="TreeGrafter"/>
</dbReference>
<dbReference type="GO" id="GO:0007500">
    <property type="term" value="P:mesodermal cell fate determination"/>
    <property type="evidence" value="ECO:0007669"/>
    <property type="project" value="UniProtKB-ARBA"/>
</dbReference>
<dbReference type="Gene3D" id="1.10.30.10">
    <property type="entry name" value="High mobility group box domain"/>
    <property type="match status" value="1"/>
</dbReference>
<proteinExistence type="inferred from homology"/>
<evidence type="ECO:0000256" key="7">
    <source>
        <dbReference type="ARBA" id="ARBA00023159"/>
    </source>
</evidence>
<keyword evidence="17" id="KW-1185">Reference proteome</keyword>
<dbReference type="GO" id="GO:0045892">
    <property type="term" value="P:negative regulation of DNA-templated transcription"/>
    <property type="evidence" value="ECO:0007669"/>
    <property type="project" value="UniProtKB-ARBA"/>
</dbReference>